<name>A0A9W7XNJ4_9FUNG</name>
<evidence type="ECO:0000256" key="1">
    <source>
        <dbReference type="SAM" id="Phobius"/>
    </source>
</evidence>
<keyword evidence="1" id="KW-1133">Transmembrane helix</keyword>
<evidence type="ECO:0000313" key="2">
    <source>
        <dbReference type="EMBL" id="KAJ1646892.1"/>
    </source>
</evidence>
<dbReference type="Proteomes" id="UP001145021">
    <property type="component" value="Unassembled WGS sequence"/>
</dbReference>
<dbReference type="AlphaFoldDB" id="A0A9W7XNJ4"/>
<dbReference type="EMBL" id="JANBOH010000045">
    <property type="protein sequence ID" value="KAJ1646892.1"/>
    <property type="molecule type" value="Genomic_DNA"/>
</dbReference>
<organism evidence="2 3">
    <name type="scientific">Coemansia asiatica</name>
    <dbReference type="NCBI Taxonomy" id="1052880"/>
    <lineage>
        <taxon>Eukaryota</taxon>
        <taxon>Fungi</taxon>
        <taxon>Fungi incertae sedis</taxon>
        <taxon>Zoopagomycota</taxon>
        <taxon>Kickxellomycotina</taxon>
        <taxon>Kickxellomycetes</taxon>
        <taxon>Kickxellales</taxon>
        <taxon>Kickxellaceae</taxon>
        <taxon>Coemansia</taxon>
    </lineage>
</organism>
<sequence>MSKYTLCIPGLGTASSDSITGLSIEELGFSELVEKAAQNWDQQNPSNTVWLDILQPCQSDVNALAAIFDIGTDILYRLSSNIDSDTASPECKAEDTSLYLCWAETTASTSSAAKYVSYGNIDNNDKIDENGGINSRAVATESSTATAVAFGSFAFSTAAAKKGKEKAAVVVPIDDPPLSSAKDEAQSSWIGGYFPVPPWMQPSATQVLNRLDLRKRSKRNEASEITVTSQSAIESARRQNMKHVLSMLSRPTVANKERTWRVLKRWGPGHEQWWQEVLNSADTKRLSPAENRLVAERLGREARALIGYQLVQVWMRGPVIITFRKSSSQAVLNVMAEASAKDPKLQKLDPLAIVGGLVGHWIRTTQDCREVLERYADRLDHDLTKPVKNSSLEAASWTPVIARCRKAALALLRRCQIDEAALSQLCNAASPSIFQSQAMAGTADHAFENSNNNGRRGSGPVISALPRCIRMSDIAEYNVHRRLDVLSQQHLMAGRTRDQYKRAERRFSRLHTMLLDRQRLRLLSTQKDIHQYFRILVTVELVFLPIELWYNLDNLNGITTPGRLQGDVNDDDDFWYMVLGIVVWAVFAILLYAIYTKFFERTPESLRVSNLASLERRQRRLLKQRQHRMTSSPSSVAKSWFRNLFG</sequence>
<keyword evidence="1" id="KW-0812">Transmembrane</keyword>
<keyword evidence="3" id="KW-1185">Reference proteome</keyword>
<evidence type="ECO:0000313" key="3">
    <source>
        <dbReference type="Proteomes" id="UP001145021"/>
    </source>
</evidence>
<proteinExistence type="predicted"/>
<keyword evidence="1" id="KW-0472">Membrane</keyword>
<reference evidence="2" key="1">
    <citation type="submission" date="2022-07" db="EMBL/GenBank/DDBJ databases">
        <title>Phylogenomic reconstructions and comparative analyses of Kickxellomycotina fungi.</title>
        <authorList>
            <person name="Reynolds N.K."/>
            <person name="Stajich J.E."/>
            <person name="Barry K."/>
            <person name="Grigoriev I.V."/>
            <person name="Crous P."/>
            <person name="Smith M.E."/>
        </authorList>
    </citation>
    <scope>NUCLEOTIDE SEQUENCE</scope>
    <source>
        <strain evidence="2">NBRC 105413</strain>
    </source>
</reference>
<comment type="caution">
    <text evidence="2">The sequence shown here is derived from an EMBL/GenBank/DDBJ whole genome shotgun (WGS) entry which is preliminary data.</text>
</comment>
<accession>A0A9W7XNJ4</accession>
<feature type="transmembrane region" description="Helical" evidence="1">
    <location>
        <begin position="574"/>
        <end position="595"/>
    </location>
</feature>
<protein>
    <submittedName>
        <fullName evidence="2">Uncharacterized protein</fullName>
    </submittedName>
</protein>
<gene>
    <name evidence="2" type="ORF">LPJ64_001636</name>
</gene>